<comment type="subcellular location">
    <subcellularLocation>
        <location evidence="1">Membrane</location>
        <topology evidence="1">Single-pass type II membrane protein</topology>
    </subcellularLocation>
</comment>
<keyword evidence="4" id="KW-0472">Membrane</keyword>
<dbReference type="Pfam" id="PF02485">
    <property type="entry name" value="Branch"/>
    <property type="match status" value="1"/>
</dbReference>
<evidence type="ECO:0000256" key="4">
    <source>
        <dbReference type="ARBA" id="ARBA00023136"/>
    </source>
</evidence>
<dbReference type="PANTHER" id="PTHR31042">
    <property type="entry name" value="CORE-2/I-BRANCHING BETA-1,6-N-ACETYLGLUCOSAMINYLTRANSFERASE FAMILY PROTEIN-RELATED"/>
    <property type="match status" value="1"/>
</dbReference>
<accession>A0A6C0CZ32</accession>
<organism evidence="6">
    <name type="scientific">viral metagenome</name>
    <dbReference type="NCBI Taxonomy" id="1070528"/>
    <lineage>
        <taxon>unclassified sequences</taxon>
        <taxon>metagenomes</taxon>
        <taxon>organismal metagenomes</taxon>
    </lineage>
</organism>
<keyword evidence="3" id="KW-0808">Transferase</keyword>
<dbReference type="GO" id="GO:0016757">
    <property type="term" value="F:glycosyltransferase activity"/>
    <property type="evidence" value="ECO:0007669"/>
    <property type="project" value="UniProtKB-KW"/>
</dbReference>
<proteinExistence type="predicted"/>
<dbReference type="GO" id="GO:0016020">
    <property type="term" value="C:membrane"/>
    <property type="evidence" value="ECO:0007669"/>
    <property type="project" value="UniProtKB-SubCell"/>
</dbReference>
<dbReference type="AlphaFoldDB" id="A0A6C0CZ32"/>
<protein>
    <submittedName>
        <fullName evidence="6">Uncharacterized protein</fullName>
    </submittedName>
</protein>
<evidence type="ECO:0000256" key="2">
    <source>
        <dbReference type="ARBA" id="ARBA00022676"/>
    </source>
</evidence>
<name>A0A6C0CZ32_9ZZZZ</name>
<dbReference type="PANTHER" id="PTHR31042:SF70">
    <property type="entry name" value="OS01G0695200 PROTEIN"/>
    <property type="match status" value="1"/>
</dbReference>
<evidence type="ECO:0000313" key="6">
    <source>
        <dbReference type="EMBL" id="QHT09527.1"/>
    </source>
</evidence>
<dbReference type="InterPro" id="IPR044174">
    <property type="entry name" value="BC10-like"/>
</dbReference>
<evidence type="ECO:0000256" key="1">
    <source>
        <dbReference type="ARBA" id="ARBA00004606"/>
    </source>
</evidence>
<sequence length="467" mass="54725">MISEKSKIFNEVLVDAKHALDSIGIPFHLHSGTALGAHREHDFIQHDDDIDLAVFYEDVNDKSSVDDIIKSMENNGFDLEAKLGKLNRGFELKFTHNIQAVSLDIFWVYPGRYRGKDYYILSSYYGECDNLKHKMCVWAYRPYDTVKIKFLGHTYNVLPKMTLVDAYGKDWKIPKKFNYYEGLEEGYKSLIRDYFKPVPVDNKIAFCFLLYDSVVHGKQWYDFFKQDKFPIKSYSVYSHVKTITNKTQEWIRENHIRAIKTGWCEENLVWAWINLLKQALKDPNNKYFVLLSGECIPLFGFWDTYKEITASKKSRINIDLNSEATIETGLAYADQWILLNRKHAELLVELKTTEKGKEFVKNIRKLIGDFCPDELYPVNWFMENYGKSSFASFKREFNVMPTTYTYWDGKHTSPIRYTSPRMRKDKGKICSSGALFARKFNKKAGIELSGKCDKRKSPRRLSRRSRS</sequence>
<evidence type="ECO:0000256" key="3">
    <source>
        <dbReference type="ARBA" id="ARBA00022679"/>
    </source>
</evidence>
<keyword evidence="2" id="KW-0328">Glycosyltransferase</keyword>
<keyword evidence="5" id="KW-0325">Glycoprotein</keyword>
<dbReference type="InterPro" id="IPR003406">
    <property type="entry name" value="Glyco_trans_14"/>
</dbReference>
<evidence type="ECO:0000256" key="5">
    <source>
        <dbReference type="ARBA" id="ARBA00023180"/>
    </source>
</evidence>
<reference evidence="6" key="1">
    <citation type="journal article" date="2020" name="Nature">
        <title>Giant virus diversity and host interactions through global metagenomics.</title>
        <authorList>
            <person name="Schulz F."/>
            <person name="Roux S."/>
            <person name="Paez-Espino D."/>
            <person name="Jungbluth S."/>
            <person name="Walsh D.A."/>
            <person name="Denef V.J."/>
            <person name="McMahon K.D."/>
            <person name="Konstantinidis K.T."/>
            <person name="Eloe-Fadrosh E.A."/>
            <person name="Kyrpides N.C."/>
            <person name="Woyke T."/>
        </authorList>
    </citation>
    <scope>NUCLEOTIDE SEQUENCE</scope>
    <source>
        <strain evidence="6">GVMAG-M-3300023174-102</strain>
    </source>
</reference>
<dbReference type="EMBL" id="MN739512">
    <property type="protein sequence ID" value="QHT09527.1"/>
    <property type="molecule type" value="Genomic_DNA"/>
</dbReference>